<dbReference type="InterPro" id="IPR051209">
    <property type="entry name" value="FAD-bind_Monooxygenase_sf"/>
</dbReference>
<dbReference type="PANTHER" id="PTHR42877">
    <property type="entry name" value="L-ORNITHINE N(5)-MONOOXYGENASE-RELATED"/>
    <property type="match status" value="1"/>
</dbReference>
<dbReference type="Pfam" id="PF00743">
    <property type="entry name" value="FMO-like"/>
    <property type="match status" value="1"/>
</dbReference>
<reference evidence="4 5" key="1">
    <citation type="submission" date="2017-01" db="EMBL/GenBank/DDBJ databases">
        <authorList>
            <person name="Mah S.A."/>
            <person name="Swanson W.J."/>
            <person name="Moy G.W."/>
            <person name="Vacquier V.D."/>
        </authorList>
    </citation>
    <scope>NUCLEOTIDE SEQUENCE [LARGE SCALE GENOMIC DNA]</scope>
    <source>
        <strain evidence="4 5">DSM 22694</strain>
    </source>
</reference>
<organism evidence="4 5">
    <name type="scientific">Rhodoferax saidenbachensis</name>
    <dbReference type="NCBI Taxonomy" id="1484693"/>
    <lineage>
        <taxon>Bacteria</taxon>
        <taxon>Pseudomonadati</taxon>
        <taxon>Pseudomonadota</taxon>
        <taxon>Betaproteobacteria</taxon>
        <taxon>Burkholderiales</taxon>
        <taxon>Comamonadaceae</taxon>
        <taxon>Rhodoferax</taxon>
    </lineage>
</organism>
<dbReference type="InterPro" id="IPR036188">
    <property type="entry name" value="FAD/NAD-bd_sf"/>
</dbReference>
<dbReference type="AlphaFoldDB" id="A0A1P8K7Z9"/>
<accession>A0A1P8K7Z9</accession>
<dbReference type="PRINTS" id="PR00368">
    <property type="entry name" value="FADPNR"/>
</dbReference>
<sequence>MNILDVAVVGAGVGGLCAAIRLRESGVQSLVVLERSSEVGGTWRDNVYPGCACDVPSHMYSFSFEPNTQWTRPYPQQQEIQNYILRVVDKYALRPLIRFNTSIDAMRWLPDLACWQVDVAGQEPVLARHVVLATGPLNKPLIPDIPGVQDFAGVAFHSNQWRGDVELRGKRIAVVGTGASAVQIVPEIAPDAAHVDVFQRTAAWVLPRWDQPYGALRRWAYRWVPGLQRLSRWRVYWFNELVGMGFMGSKRMQGMLMKLSGYHLKSQVADPEMRKALTPNFNPGCKRLLISNTWFPTLQRPNVQLVTQAVARIAPEGVVGADGVLYPCDVIVWGTGFKATEFVAPMQIHGEAQGGVAPELGALWRSQPAQTRLGITVAGFPNLFMLVGPNTGLGHNSIIFMIEAQVNYIVGALRSLRQQGKTVLRLRTDVQRDDYALMQQKMKGTVWSSGCKSWYQNADGHIDTLWPGYTWEYWLKTRRFQVSDYL</sequence>
<keyword evidence="2" id="KW-0274">FAD</keyword>
<gene>
    <name evidence="4" type="ORF">RS694_05880</name>
</gene>
<evidence type="ECO:0000256" key="1">
    <source>
        <dbReference type="ARBA" id="ARBA00022630"/>
    </source>
</evidence>
<dbReference type="GO" id="GO:0050660">
    <property type="term" value="F:flavin adenine dinucleotide binding"/>
    <property type="evidence" value="ECO:0007669"/>
    <property type="project" value="InterPro"/>
</dbReference>
<name>A0A1P8K7Z9_9BURK</name>
<evidence type="ECO:0000313" key="5">
    <source>
        <dbReference type="Proteomes" id="UP000186110"/>
    </source>
</evidence>
<dbReference type="Gene3D" id="3.50.50.60">
    <property type="entry name" value="FAD/NAD(P)-binding domain"/>
    <property type="match status" value="2"/>
</dbReference>
<dbReference type="Proteomes" id="UP000186110">
    <property type="component" value="Chromosome"/>
</dbReference>
<dbReference type="InterPro" id="IPR020946">
    <property type="entry name" value="Flavin_mOase-like"/>
</dbReference>
<dbReference type="PRINTS" id="PR00411">
    <property type="entry name" value="PNDRDTASEI"/>
</dbReference>
<keyword evidence="3" id="KW-0560">Oxidoreductase</keyword>
<evidence type="ECO:0000256" key="3">
    <source>
        <dbReference type="ARBA" id="ARBA00023002"/>
    </source>
</evidence>
<evidence type="ECO:0000313" key="4">
    <source>
        <dbReference type="EMBL" id="APW42106.1"/>
    </source>
</evidence>
<dbReference type="GO" id="GO:0050661">
    <property type="term" value="F:NADP binding"/>
    <property type="evidence" value="ECO:0007669"/>
    <property type="project" value="InterPro"/>
</dbReference>
<evidence type="ECO:0000256" key="2">
    <source>
        <dbReference type="ARBA" id="ARBA00022827"/>
    </source>
</evidence>
<dbReference type="SUPFAM" id="SSF51905">
    <property type="entry name" value="FAD/NAD(P)-binding domain"/>
    <property type="match status" value="1"/>
</dbReference>
<dbReference type="KEGG" id="rsb:RS694_05880"/>
<dbReference type="PANTHER" id="PTHR42877:SF4">
    <property type="entry name" value="FAD_NAD(P)-BINDING DOMAIN-CONTAINING PROTEIN-RELATED"/>
    <property type="match status" value="1"/>
</dbReference>
<keyword evidence="5" id="KW-1185">Reference proteome</keyword>
<protein>
    <recommendedName>
        <fullName evidence="6">4-hydroxyacetophenone monooxygenase</fullName>
    </recommendedName>
</protein>
<dbReference type="GO" id="GO:0004499">
    <property type="term" value="F:N,N-dimethylaniline monooxygenase activity"/>
    <property type="evidence" value="ECO:0007669"/>
    <property type="project" value="InterPro"/>
</dbReference>
<proteinExistence type="predicted"/>
<dbReference type="RefSeq" id="WP_029706014.1">
    <property type="nucleotide sequence ID" value="NZ_CP019239.1"/>
</dbReference>
<dbReference type="STRING" id="1484693.RS694_05880"/>
<keyword evidence="1" id="KW-0285">Flavoprotein</keyword>
<dbReference type="EMBL" id="CP019239">
    <property type="protein sequence ID" value="APW42106.1"/>
    <property type="molecule type" value="Genomic_DNA"/>
</dbReference>
<evidence type="ECO:0008006" key="6">
    <source>
        <dbReference type="Google" id="ProtNLM"/>
    </source>
</evidence>
<dbReference type="eggNOG" id="COG2072">
    <property type="taxonomic scope" value="Bacteria"/>
</dbReference>